<dbReference type="EMBL" id="FORC01000006">
    <property type="protein sequence ID" value="SFJ26538.1"/>
    <property type="molecule type" value="Genomic_DNA"/>
</dbReference>
<dbReference type="AlphaFoldDB" id="A0A1I3PXY7"/>
<organism evidence="2 3">
    <name type="scientific">Phytopseudomonas argentinensis</name>
    <dbReference type="NCBI Taxonomy" id="289370"/>
    <lineage>
        <taxon>Bacteria</taxon>
        <taxon>Pseudomonadati</taxon>
        <taxon>Pseudomonadota</taxon>
        <taxon>Gammaproteobacteria</taxon>
        <taxon>Pseudomonadales</taxon>
        <taxon>Pseudomonadaceae</taxon>
        <taxon>Phytopseudomonas</taxon>
    </lineage>
</organism>
<gene>
    <name evidence="2" type="ORF">SAMN05216602_4532</name>
</gene>
<proteinExistence type="predicted"/>
<keyword evidence="3" id="KW-1185">Reference proteome</keyword>
<dbReference type="Proteomes" id="UP000183018">
    <property type="component" value="Unassembled WGS sequence"/>
</dbReference>
<name>A0A1I3PXY7_9GAMM</name>
<feature type="domain" description="YjiS-like" evidence="1">
    <location>
        <begin position="35"/>
        <end position="69"/>
    </location>
</feature>
<dbReference type="RefSeq" id="WP_074889694.1">
    <property type="nucleotide sequence ID" value="NZ_FORC01000006.1"/>
</dbReference>
<dbReference type="Pfam" id="PF06568">
    <property type="entry name" value="YjiS-like"/>
    <property type="match status" value="1"/>
</dbReference>
<evidence type="ECO:0000313" key="2">
    <source>
        <dbReference type="EMBL" id="SFJ26538.1"/>
    </source>
</evidence>
<reference evidence="3" key="1">
    <citation type="submission" date="2016-10" db="EMBL/GenBank/DDBJ databases">
        <authorList>
            <person name="Varghese N."/>
            <person name="Submissions S."/>
        </authorList>
    </citation>
    <scope>NUCLEOTIDE SEQUENCE [LARGE SCALE GENOMIC DNA]</scope>
    <source>
        <strain evidence="3">LMG 22563</strain>
    </source>
</reference>
<evidence type="ECO:0000259" key="1">
    <source>
        <dbReference type="Pfam" id="PF06568"/>
    </source>
</evidence>
<evidence type="ECO:0000313" key="3">
    <source>
        <dbReference type="Proteomes" id="UP000183018"/>
    </source>
</evidence>
<protein>
    <submittedName>
        <fullName evidence="2">Uncharacterized conserved protein YjiS, DUF1127 family</fullName>
    </submittedName>
</protein>
<dbReference type="InterPro" id="IPR009506">
    <property type="entry name" value="YjiS-like"/>
</dbReference>
<sequence>MNGLSDVRLTLKGRELENGAGLRLSGVPAPRGMRQRWQCFIRRLTTRRDLLRLSDAQLQDIGLSREQARREATLPFWKL</sequence>
<dbReference type="STRING" id="289370.SAMN05216602_4532"/>
<accession>A0A1I3PXY7</accession>
<dbReference type="OrthoDB" id="6496803at2"/>